<dbReference type="EMBL" id="BQNB010021410">
    <property type="protein sequence ID" value="GJU06120.1"/>
    <property type="molecule type" value="Genomic_DNA"/>
</dbReference>
<dbReference type="InterPro" id="IPR025724">
    <property type="entry name" value="GAG-pre-integrase_dom"/>
</dbReference>
<sequence>MLPRAVLMKYGLVSVNIARQVNTAHSKTTLNAARPMSYISKTTHSTVKNPIHKNTSFKNSNINQRINTVRGKNINIAKPKVVVNAVQGNNLNAIQDQGVNDSGCSRHMTGNMSYLTDYEEIDGGYVAFGGNPKGGKIIGKVPRKNNMYSVDLKNIVPKGGLTCLFAKATSDESKLWHRRLGHLNFKTMNKLVKENLHRASCKSKTSIEIPFDLNMPALEDVSIFDSSRDDEDDGAKADMNNLDTTIQVSPIPTTRIHKDRPLDQVIGDLQSATNGYKTLIDPTRLR</sequence>
<feature type="domain" description="Retrovirus-related Pol polyprotein from transposon TNT 1-94-like beta-barrel" evidence="2">
    <location>
        <begin position="101"/>
        <end position="131"/>
    </location>
</feature>
<organism evidence="3 4">
    <name type="scientific">Tanacetum coccineum</name>
    <dbReference type="NCBI Taxonomy" id="301880"/>
    <lineage>
        <taxon>Eukaryota</taxon>
        <taxon>Viridiplantae</taxon>
        <taxon>Streptophyta</taxon>
        <taxon>Embryophyta</taxon>
        <taxon>Tracheophyta</taxon>
        <taxon>Spermatophyta</taxon>
        <taxon>Magnoliopsida</taxon>
        <taxon>eudicotyledons</taxon>
        <taxon>Gunneridae</taxon>
        <taxon>Pentapetalae</taxon>
        <taxon>asterids</taxon>
        <taxon>campanulids</taxon>
        <taxon>Asterales</taxon>
        <taxon>Asteraceae</taxon>
        <taxon>Asteroideae</taxon>
        <taxon>Anthemideae</taxon>
        <taxon>Anthemidinae</taxon>
        <taxon>Tanacetum</taxon>
    </lineage>
</organism>
<dbReference type="InterPro" id="IPR054722">
    <property type="entry name" value="PolX-like_BBD"/>
</dbReference>
<dbReference type="Pfam" id="PF22936">
    <property type="entry name" value="Pol_BBD"/>
    <property type="match status" value="1"/>
</dbReference>
<dbReference type="Proteomes" id="UP001151760">
    <property type="component" value="Unassembled WGS sequence"/>
</dbReference>
<feature type="domain" description="GAG-pre-integrase" evidence="1">
    <location>
        <begin position="146"/>
        <end position="199"/>
    </location>
</feature>
<name>A0ABQ5J0X8_9ASTR</name>
<proteinExistence type="predicted"/>
<accession>A0ABQ5J0X8</accession>
<reference evidence="3" key="1">
    <citation type="journal article" date="2022" name="Int. J. Mol. Sci.">
        <title>Draft Genome of Tanacetum Coccineum: Genomic Comparison of Closely Related Tanacetum-Family Plants.</title>
        <authorList>
            <person name="Yamashiro T."/>
            <person name="Shiraishi A."/>
            <person name="Nakayama K."/>
            <person name="Satake H."/>
        </authorList>
    </citation>
    <scope>NUCLEOTIDE SEQUENCE</scope>
</reference>
<protein>
    <submittedName>
        <fullName evidence="3">Ribonuclease H-like domain-containing protein</fullName>
    </submittedName>
</protein>
<evidence type="ECO:0000313" key="4">
    <source>
        <dbReference type="Proteomes" id="UP001151760"/>
    </source>
</evidence>
<dbReference type="Pfam" id="PF13976">
    <property type="entry name" value="gag_pre-integrs"/>
    <property type="match status" value="1"/>
</dbReference>
<reference evidence="3" key="2">
    <citation type="submission" date="2022-01" db="EMBL/GenBank/DDBJ databases">
        <authorList>
            <person name="Yamashiro T."/>
            <person name="Shiraishi A."/>
            <person name="Satake H."/>
            <person name="Nakayama K."/>
        </authorList>
    </citation>
    <scope>NUCLEOTIDE SEQUENCE</scope>
</reference>
<gene>
    <name evidence="3" type="ORF">Tco_1122550</name>
</gene>
<evidence type="ECO:0000313" key="3">
    <source>
        <dbReference type="EMBL" id="GJU06120.1"/>
    </source>
</evidence>
<evidence type="ECO:0000259" key="2">
    <source>
        <dbReference type="Pfam" id="PF22936"/>
    </source>
</evidence>
<evidence type="ECO:0000259" key="1">
    <source>
        <dbReference type="Pfam" id="PF13976"/>
    </source>
</evidence>
<comment type="caution">
    <text evidence="3">The sequence shown here is derived from an EMBL/GenBank/DDBJ whole genome shotgun (WGS) entry which is preliminary data.</text>
</comment>
<keyword evidence="4" id="KW-1185">Reference proteome</keyword>